<evidence type="ECO:0000313" key="2">
    <source>
        <dbReference type="Proteomes" id="UP000245449"/>
    </source>
</evidence>
<protein>
    <submittedName>
        <fullName evidence="1">Uncharacterized protein</fullName>
    </submittedName>
</protein>
<dbReference type="AlphaFoldDB" id="A0A2U1JGU5"/>
<dbReference type="EMBL" id="QCZI01000017">
    <property type="protein sequence ID" value="PWA04229.1"/>
    <property type="molecule type" value="Genomic_DNA"/>
</dbReference>
<comment type="caution">
    <text evidence="1">The sequence shown here is derived from an EMBL/GenBank/DDBJ whole genome shotgun (WGS) entry which is preliminary data.</text>
</comment>
<proteinExistence type="predicted"/>
<name>A0A2U1JGU5_9FLAO</name>
<reference evidence="1 2" key="1">
    <citation type="submission" date="2018-04" db="EMBL/GenBank/DDBJ databases">
        <title>Flavobacterium sp. nov., isolated from glacier ice.</title>
        <authorList>
            <person name="Liu Q."/>
            <person name="Xin Y.-H."/>
        </authorList>
    </citation>
    <scope>NUCLEOTIDE SEQUENCE [LARGE SCALE GENOMIC DNA]</scope>
    <source>
        <strain evidence="1 2">RB1R5</strain>
    </source>
</reference>
<keyword evidence="2" id="KW-1185">Reference proteome</keyword>
<gene>
    <name evidence="1" type="ORF">DB895_12090</name>
</gene>
<accession>A0A2U1JGU5</accession>
<sequence>MFQFFSINIWSCILTKVYDFFWGNLDGFGFQFYANIILVQTRVLIWVCFIHHGIDFFINIFY</sequence>
<evidence type="ECO:0000313" key="1">
    <source>
        <dbReference type="EMBL" id="PWA04229.1"/>
    </source>
</evidence>
<dbReference type="Proteomes" id="UP000245449">
    <property type="component" value="Unassembled WGS sequence"/>
</dbReference>
<organism evidence="1 2">
    <name type="scientific">Flavobacterium psychrotolerans</name>
    <dbReference type="NCBI Taxonomy" id="2169410"/>
    <lineage>
        <taxon>Bacteria</taxon>
        <taxon>Pseudomonadati</taxon>
        <taxon>Bacteroidota</taxon>
        <taxon>Flavobacteriia</taxon>
        <taxon>Flavobacteriales</taxon>
        <taxon>Flavobacteriaceae</taxon>
        <taxon>Flavobacterium</taxon>
    </lineage>
</organism>